<reference evidence="12" key="1">
    <citation type="journal article" date="2009" name="PLoS Genet.">
        <title>Sequencing, mapping, and analysis of 27,455 maize full-length cDNAs.</title>
        <authorList>
            <person name="Soderlund C."/>
            <person name="Descour A."/>
            <person name="Kudrna D."/>
            <person name="Bomhoff M."/>
            <person name="Boyd L."/>
            <person name="Currie J."/>
            <person name="Angelova A."/>
            <person name="Collura K."/>
            <person name="Wissotski M."/>
            <person name="Ashley E."/>
            <person name="Morrow D."/>
            <person name="Fernandes J."/>
            <person name="Walbot V."/>
            <person name="Yu Y."/>
        </authorList>
    </citation>
    <scope>NUCLEOTIDE SEQUENCE</scope>
    <source>
        <strain evidence="12">B73</strain>
    </source>
</reference>
<dbReference type="Pfam" id="PF07774">
    <property type="entry name" value="EMC1_C"/>
    <property type="match status" value="1"/>
</dbReference>
<evidence type="ECO:0000256" key="8">
    <source>
        <dbReference type="ARBA" id="ARBA00023136"/>
    </source>
</evidence>
<dbReference type="InterPro" id="IPR026895">
    <property type="entry name" value="EMC1"/>
</dbReference>
<feature type="domain" description="ER membrane protein complex subunit 1 C-terminal" evidence="11">
    <location>
        <begin position="1"/>
        <end position="199"/>
    </location>
</feature>
<keyword evidence="7 10" id="KW-1133">Transmembrane helix</keyword>
<protein>
    <recommendedName>
        <fullName evidence="3">ER membrane protein complex subunit 1</fullName>
    </recommendedName>
</protein>
<evidence type="ECO:0000256" key="4">
    <source>
        <dbReference type="ARBA" id="ARBA00022692"/>
    </source>
</evidence>
<evidence type="ECO:0000256" key="1">
    <source>
        <dbReference type="ARBA" id="ARBA00004115"/>
    </source>
</evidence>
<proteinExistence type="evidence at transcript level"/>
<evidence type="ECO:0000256" key="10">
    <source>
        <dbReference type="SAM" id="Phobius"/>
    </source>
</evidence>
<evidence type="ECO:0000256" key="5">
    <source>
        <dbReference type="ARBA" id="ARBA00022729"/>
    </source>
</evidence>
<dbReference type="InterPro" id="IPR011678">
    <property type="entry name" value="EMC1_C"/>
</dbReference>
<evidence type="ECO:0000256" key="9">
    <source>
        <dbReference type="ARBA" id="ARBA00023180"/>
    </source>
</evidence>
<sequence>MAVIEIYDQSRAGNKDVTKLILGKHNLLAPITSYARPEVAVKSQSYFFTHSVKAMAVTQTAKGITSKQLLLGTIGDQVLALDKRYLDPRRSVNPTQQEKEEGIIPLTDSLPIIPQSFVTHSHQVEALRAIVSIPAKLESTIVFTYGVDLFYTQLAPSRTYDSLTDEFSYALLLITIAVLVAAIIGTWIWSEKKELRDKWR</sequence>
<keyword evidence="9" id="KW-0325">Glycoprotein</keyword>
<evidence type="ECO:0000313" key="12">
    <source>
        <dbReference type="EMBL" id="ACN27477.1"/>
    </source>
</evidence>
<keyword evidence="6" id="KW-0256">Endoplasmic reticulum</keyword>
<keyword evidence="5" id="KW-0732">Signal</keyword>
<dbReference type="PANTHER" id="PTHR21573">
    <property type="entry name" value="ER MEMBRANE PROTEIN COMPLEX SUBUNIT 1"/>
    <property type="match status" value="1"/>
</dbReference>
<name>C0P3B1_MAIZE</name>
<organism evidence="12">
    <name type="scientific">Zea mays</name>
    <name type="common">Maize</name>
    <dbReference type="NCBI Taxonomy" id="4577"/>
    <lineage>
        <taxon>Eukaryota</taxon>
        <taxon>Viridiplantae</taxon>
        <taxon>Streptophyta</taxon>
        <taxon>Embryophyta</taxon>
        <taxon>Tracheophyta</taxon>
        <taxon>Spermatophyta</taxon>
        <taxon>Magnoliopsida</taxon>
        <taxon>Liliopsida</taxon>
        <taxon>Poales</taxon>
        <taxon>Poaceae</taxon>
        <taxon>PACMAD clade</taxon>
        <taxon>Panicoideae</taxon>
        <taxon>Andropogonodae</taxon>
        <taxon>Andropogoneae</taxon>
        <taxon>Tripsacinae</taxon>
        <taxon>Zea</taxon>
    </lineage>
</organism>
<comment type="similarity">
    <text evidence="2">Belongs to the EMC1 family.</text>
</comment>
<feature type="transmembrane region" description="Helical" evidence="10">
    <location>
        <begin position="167"/>
        <end position="190"/>
    </location>
</feature>
<evidence type="ECO:0000259" key="11">
    <source>
        <dbReference type="Pfam" id="PF07774"/>
    </source>
</evidence>
<evidence type="ECO:0000256" key="7">
    <source>
        <dbReference type="ARBA" id="ARBA00022989"/>
    </source>
</evidence>
<dbReference type="AlphaFoldDB" id="C0P3B1"/>
<accession>C0P3B1</accession>
<evidence type="ECO:0000256" key="6">
    <source>
        <dbReference type="ARBA" id="ARBA00022824"/>
    </source>
</evidence>
<comment type="subcellular location">
    <subcellularLocation>
        <location evidence="1">Endoplasmic reticulum membrane</location>
        <topology evidence="1">Single-pass type I membrane protein</topology>
    </subcellularLocation>
</comment>
<evidence type="ECO:0000256" key="2">
    <source>
        <dbReference type="ARBA" id="ARBA00007904"/>
    </source>
</evidence>
<dbReference type="EMBL" id="BT062780">
    <property type="protein sequence ID" value="ACN27477.1"/>
    <property type="molecule type" value="mRNA"/>
</dbReference>
<dbReference type="PANTHER" id="PTHR21573:SF0">
    <property type="entry name" value="ER MEMBRANE PROTEIN COMPLEX SUBUNIT 1"/>
    <property type="match status" value="1"/>
</dbReference>
<keyword evidence="8 10" id="KW-0472">Membrane</keyword>
<evidence type="ECO:0000256" key="3">
    <source>
        <dbReference type="ARBA" id="ARBA00020824"/>
    </source>
</evidence>
<dbReference type="GO" id="GO:0072546">
    <property type="term" value="C:EMC complex"/>
    <property type="evidence" value="ECO:0007669"/>
    <property type="project" value="InterPro"/>
</dbReference>
<keyword evidence="4 10" id="KW-0812">Transmembrane</keyword>